<dbReference type="SUPFAM" id="SSF53822">
    <property type="entry name" value="Periplasmic binding protein-like I"/>
    <property type="match status" value="1"/>
</dbReference>
<evidence type="ECO:0000256" key="3">
    <source>
        <dbReference type="ARBA" id="ARBA00023125"/>
    </source>
</evidence>
<dbReference type="InterPro" id="IPR000843">
    <property type="entry name" value="HTH_LacI"/>
</dbReference>
<dbReference type="PANTHER" id="PTHR30146:SF45">
    <property type="entry name" value="CATABOLITE REPRESSOR_ACTIVATOR"/>
    <property type="match status" value="1"/>
</dbReference>
<evidence type="ECO:0000313" key="7">
    <source>
        <dbReference type="Proteomes" id="UP000019030"/>
    </source>
</evidence>
<sequence length="345" mass="38436">MAKTVEQIATALNISITTVRLVLNNQAQQYRISSKTQARINEYVAEHGYTVNHAARSLKLNKTETLGLIIPRLSNVFFATLAEKLEIRCREAGYQLMISCTYSDLKYENKLVEALIARNVDGLFVVPSSLQSQKHHVKRSTKPLVLLDRDFGSPDVSLVVSDNRRGSAALTEAMFDAGKIPLFFMAGDIGQPTIKERMSGYEAVLAARGITDTRQWILEAAHNRREDGEMLMRTFLANHHAAPPAFIASSLPVLEGALSVLRTHFGFIPAEINIGTFDEHPMLGFLSNNIWSVRQDEDAWVEMAFHAMQQALQGGGESQRAIIPMTLLYRQRAGQNRDQIILGSI</sequence>
<name>W0LCE8_9GAMM</name>
<dbReference type="KEGG" id="sfo:Z042_19395"/>
<keyword evidence="1" id="KW-0678">Repressor</keyword>
<dbReference type="InterPro" id="IPR010982">
    <property type="entry name" value="Lambda_DNA-bd_dom_sf"/>
</dbReference>
<dbReference type="SUPFAM" id="SSF47413">
    <property type="entry name" value="lambda repressor-like DNA-binding domains"/>
    <property type="match status" value="1"/>
</dbReference>
<reference evidence="6 7" key="1">
    <citation type="submission" date="2014-01" db="EMBL/GenBank/DDBJ databases">
        <title>Isolation of Serratia multitudinisentens RB-25 from Ex-Landfill site.</title>
        <authorList>
            <person name="Robson E.H.J."/>
        </authorList>
    </citation>
    <scope>NUCLEOTIDE SEQUENCE [LARGE SCALE GENOMIC DNA]</scope>
    <source>
        <strain evidence="6 7">RB-25</strain>
    </source>
</reference>
<dbReference type="RefSeq" id="WP_024911454.1">
    <property type="nucleotide sequence ID" value="NZ_CP007044.2"/>
</dbReference>
<dbReference type="CDD" id="cd01392">
    <property type="entry name" value="HTH_LacI"/>
    <property type="match status" value="1"/>
</dbReference>
<dbReference type="CDD" id="cd06274">
    <property type="entry name" value="PBP1_FruR"/>
    <property type="match status" value="1"/>
</dbReference>
<dbReference type="InterPro" id="IPR028082">
    <property type="entry name" value="Peripla_BP_I"/>
</dbReference>
<dbReference type="GO" id="GO:0003700">
    <property type="term" value="F:DNA-binding transcription factor activity"/>
    <property type="evidence" value="ECO:0007669"/>
    <property type="project" value="TreeGrafter"/>
</dbReference>
<evidence type="ECO:0000259" key="5">
    <source>
        <dbReference type="PROSITE" id="PS50932"/>
    </source>
</evidence>
<protein>
    <submittedName>
        <fullName evidence="6">LacI family transcriptional regulator</fullName>
    </submittedName>
</protein>
<keyword evidence="4" id="KW-0804">Transcription</keyword>
<dbReference type="PANTHER" id="PTHR30146">
    <property type="entry name" value="LACI-RELATED TRANSCRIPTIONAL REPRESSOR"/>
    <property type="match status" value="1"/>
</dbReference>
<dbReference type="OrthoDB" id="6790885at2"/>
<dbReference type="Gene3D" id="3.40.50.2300">
    <property type="match status" value="2"/>
</dbReference>
<dbReference type="eggNOG" id="COG1609">
    <property type="taxonomic scope" value="Bacteria"/>
</dbReference>
<dbReference type="HOGENOM" id="CLU_037628_6_0_6"/>
<gene>
    <name evidence="6" type="ORF">Z042_19395</name>
</gene>
<dbReference type="InterPro" id="IPR025997">
    <property type="entry name" value="SBP_2_dom"/>
</dbReference>
<dbReference type="PATRIC" id="fig|1441930.4.peg.3832"/>
<dbReference type="Proteomes" id="UP000019030">
    <property type="component" value="Chromosome"/>
</dbReference>
<dbReference type="Pfam" id="PF13407">
    <property type="entry name" value="Peripla_BP_4"/>
    <property type="match status" value="1"/>
</dbReference>
<dbReference type="PROSITE" id="PS50932">
    <property type="entry name" value="HTH_LACI_2"/>
    <property type="match status" value="1"/>
</dbReference>
<keyword evidence="7" id="KW-1185">Reference proteome</keyword>
<dbReference type="GO" id="GO:0000976">
    <property type="term" value="F:transcription cis-regulatory region binding"/>
    <property type="evidence" value="ECO:0007669"/>
    <property type="project" value="TreeGrafter"/>
</dbReference>
<dbReference type="AlphaFoldDB" id="W0LCE8"/>
<dbReference type="SMART" id="SM00354">
    <property type="entry name" value="HTH_LACI"/>
    <property type="match status" value="1"/>
</dbReference>
<feature type="domain" description="HTH lacI-type" evidence="5">
    <location>
        <begin position="3"/>
        <end position="60"/>
    </location>
</feature>
<evidence type="ECO:0000313" key="6">
    <source>
        <dbReference type="EMBL" id="AHG21528.1"/>
    </source>
</evidence>
<dbReference type="GO" id="GO:0055085">
    <property type="term" value="P:transmembrane transport"/>
    <property type="evidence" value="ECO:0007669"/>
    <property type="project" value="UniProtKB-ARBA"/>
</dbReference>
<keyword evidence="2" id="KW-0805">Transcription regulation</keyword>
<evidence type="ECO:0000256" key="1">
    <source>
        <dbReference type="ARBA" id="ARBA00022491"/>
    </source>
</evidence>
<proteinExistence type="predicted"/>
<accession>W0LCE8</accession>
<dbReference type="STRING" id="1441930.Z042_19395"/>
<reference evidence="6 7" key="2">
    <citation type="submission" date="2015-03" db="EMBL/GenBank/DDBJ databases">
        <authorList>
            <person name="Chan K.-G."/>
        </authorList>
    </citation>
    <scope>NUCLEOTIDE SEQUENCE [LARGE SCALE GENOMIC DNA]</scope>
    <source>
        <strain evidence="6 7">RB-25</strain>
    </source>
</reference>
<organism evidence="6 7">
    <name type="scientific">Chania multitudinisentens RB-25</name>
    <dbReference type="NCBI Taxonomy" id="1441930"/>
    <lineage>
        <taxon>Bacteria</taxon>
        <taxon>Pseudomonadati</taxon>
        <taxon>Pseudomonadota</taxon>
        <taxon>Gammaproteobacteria</taxon>
        <taxon>Enterobacterales</taxon>
        <taxon>Yersiniaceae</taxon>
        <taxon>Chania</taxon>
    </lineage>
</organism>
<dbReference type="EMBL" id="CP007044">
    <property type="protein sequence ID" value="AHG21528.1"/>
    <property type="molecule type" value="Genomic_DNA"/>
</dbReference>
<dbReference type="Gene3D" id="1.10.260.40">
    <property type="entry name" value="lambda repressor-like DNA-binding domains"/>
    <property type="match status" value="1"/>
</dbReference>
<keyword evidence="3" id="KW-0238">DNA-binding</keyword>
<evidence type="ECO:0000256" key="4">
    <source>
        <dbReference type="ARBA" id="ARBA00023163"/>
    </source>
</evidence>
<evidence type="ECO:0000256" key="2">
    <source>
        <dbReference type="ARBA" id="ARBA00023015"/>
    </source>
</evidence>